<proteinExistence type="predicted"/>
<name>A0A3M7Q549_BRAPC</name>
<reference evidence="1 2" key="1">
    <citation type="journal article" date="2018" name="Sci. Rep.">
        <title>Genomic signatures of local adaptation to the degree of environmental predictability in rotifers.</title>
        <authorList>
            <person name="Franch-Gras L."/>
            <person name="Hahn C."/>
            <person name="Garcia-Roger E.M."/>
            <person name="Carmona M.J."/>
            <person name="Serra M."/>
            <person name="Gomez A."/>
        </authorList>
    </citation>
    <scope>NUCLEOTIDE SEQUENCE [LARGE SCALE GENOMIC DNA]</scope>
    <source>
        <strain evidence="1">HYR1</strain>
    </source>
</reference>
<comment type="caution">
    <text evidence="1">The sequence shown here is derived from an EMBL/GenBank/DDBJ whole genome shotgun (WGS) entry which is preliminary data.</text>
</comment>
<evidence type="ECO:0008006" key="3">
    <source>
        <dbReference type="Google" id="ProtNLM"/>
    </source>
</evidence>
<dbReference type="AlphaFoldDB" id="A0A3M7Q549"/>
<sequence>MSQTQDFLQASFTSRSINKMQYIKRSLTTVIQLNVEYSNTNYSSNMLGHLKKEHAMELGYHHKIDLEYLKSKLEFEIKNQAISSENSKSVLTCIYTNATSLVKKWDSFNSLIQVKNFPHIIMVTETWFNSNTVKNLKDYTLFNKDREQIVGGGVAIYIRNDIDSYETTELSFIDKKIEQCWCNVILLEYIQLRTNHIWVHQKRTNSIQFSLGNITLRNYQELKKHFEQCIDKIMKATNCVEKQYQLLMEFYRNFLSLYKIVNWILKKWRFLIA</sequence>
<gene>
    <name evidence="1" type="ORF">BpHYR1_047823</name>
</gene>
<dbReference type="OrthoDB" id="410381at2759"/>
<dbReference type="EMBL" id="REGN01007499">
    <property type="protein sequence ID" value="RNA06078.1"/>
    <property type="molecule type" value="Genomic_DNA"/>
</dbReference>
<dbReference type="SUPFAM" id="SSF56219">
    <property type="entry name" value="DNase I-like"/>
    <property type="match status" value="1"/>
</dbReference>
<accession>A0A3M7Q549</accession>
<dbReference type="Gene3D" id="3.60.10.10">
    <property type="entry name" value="Endonuclease/exonuclease/phosphatase"/>
    <property type="match status" value="1"/>
</dbReference>
<keyword evidence="2" id="KW-1185">Reference proteome</keyword>
<evidence type="ECO:0000313" key="1">
    <source>
        <dbReference type="EMBL" id="RNA06078.1"/>
    </source>
</evidence>
<protein>
    <recommendedName>
        <fullName evidence="3">RNA-directed DNA polymerase from mobile element jockey-like</fullName>
    </recommendedName>
</protein>
<evidence type="ECO:0000313" key="2">
    <source>
        <dbReference type="Proteomes" id="UP000276133"/>
    </source>
</evidence>
<dbReference type="InterPro" id="IPR036691">
    <property type="entry name" value="Endo/exonu/phosph_ase_sf"/>
</dbReference>
<dbReference type="Proteomes" id="UP000276133">
    <property type="component" value="Unassembled WGS sequence"/>
</dbReference>
<organism evidence="1 2">
    <name type="scientific">Brachionus plicatilis</name>
    <name type="common">Marine rotifer</name>
    <name type="synonym">Brachionus muelleri</name>
    <dbReference type="NCBI Taxonomy" id="10195"/>
    <lineage>
        <taxon>Eukaryota</taxon>
        <taxon>Metazoa</taxon>
        <taxon>Spiralia</taxon>
        <taxon>Gnathifera</taxon>
        <taxon>Rotifera</taxon>
        <taxon>Eurotatoria</taxon>
        <taxon>Monogononta</taxon>
        <taxon>Pseudotrocha</taxon>
        <taxon>Ploima</taxon>
        <taxon>Brachionidae</taxon>
        <taxon>Brachionus</taxon>
    </lineage>
</organism>